<evidence type="ECO:0000313" key="2">
    <source>
        <dbReference type="EMBL" id="GEJ55731.1"/>
    </source>
</evidence>
<protein>
    <submittedName>
        <fullName evidence="2">Uncharacterized protein</fullName>
    </submittedName>
</protein>
<feature type="transmembrane region" description="Helical" evidence="1">
    <location>
        <begin position="269"/>
        <end position="290"/>
    </location>
</feature>
<feature type="transmembrane region" description="Helical" evidence="1">
    <location>
        <begin position="85"/>
        <end position="103"/>
    </location>
</feature>
<dbReference type="Proteomes" id="UP000503640">
    <property type="component" value="Unassembled WGS sequence"/>
</dbReference>
<evidence type="ECO:0000313" key="3">
    <source>
        <dbReference type="Proteomes" id="UP000503640"/>
    </source>
</evidence>
<keyword evidence="1" id="KW-0812">Transmembrane</keyword>
<keyword evidence="1" id="KW-0472">Membrane</keyword>
<gene>
    <name evidence="2" type="ORF">AMYX_04720</name>
</gene>
<reference evidence="3" key="1">
    <citation type="journal article" date="2020" name="Appl. Environ. Microbiol.">
        <title>Diazotrophic Anaeromyxobacter Isolates from Soils.</title>
        <authorList>
            <person name="Masuda Y."/>
            <person name="Yamanaka H."/>
            <person name="Xu Z.X."/>
            <person name="Shiratori Y."/>
            <person name="Aono T."/>
            <person name="Amachi S."/>
            <person name="Senoo K."/>
            <person name="Itoh H."/>
        </authorList>
    </citation>
    <scope>NUCLEOTIDE SEQUENCE [LARGE SCALE GENOMIC DNA]</scope>
    <source>
        <strain evidence="3">R267</strain>
    </source>
</reference>
<keyword evidence="3" id="KW-1185">Reference proteome</keyword>
<evidence type="ECO:0000256" key="1">
    <source>
        <dbReference type="SAM" id="Phobius"/>
    </source>
</evidence>
<feature type="transmembrane region" description="Helical" evidence="1">
    <location>
        <begin position="43"/>
        <end position="65"/>
    </location>
</feature>
<feature type="transmembrane region" description="Helical" evidence="1">
    <location>
        <begin position="242"/>
        <end position="263"/>
    </location>
</feature>
<feature type="transmembrane region" description="Helical" evidence="1">
    <location>
        <begin position="115"/>
        <end position="138"/>
    </location>
</feature>
<name>A0A7I9VH62_9BACT</name>
<sequence>MAALANRVQNALDEGRILILGAQILLGFEYRAFFEPRYDELPAWAHAAKLLALALLVVTFALVVLPTPFHQLVEEGCDTLRLHRLATRALAAALLPLAVALGLDLASAAPAVDGIGAAAGVSLGAGGTVLALALWYALPAARRRRYVQEDAVPETPLAEKIKHVLTETRMVLPGAQALLGFQLAVTMMEAFARLPRGAQQLHLADTALTALAVVLLLTPAAFHRLAEDGEETARFHRLASRFVLAALAPLGVALSGDLGIIGYRVTGELAPAVGLAAGAAALFLAAWLVLPLAARVAGRHAGHAGRAPAGARA</sequence>
<dbReference type="InterPro" id="IPR046291">
    <property type="entry name" value="DUF6328"/>
</dbReference>
<proteinExistence type="predicted"/>
<comment type="caution">
    <text evidence="2">The sequence shown here is derived from an EMBL/GenBank/DDBJ whole genome shotgun (WGS) entry which is preliminary data.</text>
</comment>
<feature type="transmembrane region" description="Helical" evidence="1">
    <location>
        <begin position="170"/>
        <end position="191"/>
    </location>
</feature>
<feature type="transmembrane region" description="Helical" evidence="1">
    <location>
        <begin position="203"/>
        <end position="222"/>
    </location>
</feature>
<dbReference type="Pfam" id="PF19853">
    <property type="entry name" value="DUF6328"/>
    <property type="match status" value="2"/>
</dbReference>
<dbReference type="RefSeq" id="WP_176062512.1">
    <property type="nucleotide sequence ID" value="NZ_BJTG01000001.1"/>
</dbReference>
<dbReference type="EMBL" id="BJTG01000001">
    <property type="protein sequence ID" value="GEJ55731.1"/>
    <property type="molecule type" value="Genomic_DNA"/>
</dbReference>
<organism evidence="2 3">
    <name type="scientific">Anaeromyxobacter diazotrophicus</name>
    <dbReference type="NCBI Taxonomy" id="2590199"/>
    <lineage>
        <taxon>Bacteria</taxon>
        <taxon>Pseudomonadati</taxon>
        <taxon>Myxococcota</taxon>
        <taxon>Myxococcia</taxon>
        <taxon>Myxococcales</taxon>
        <taxon>Cystobacterineae</taxon>
        <taxon>Anaeromyxobacteraceae</taxon>
        <taxon>Anaeromyxobacter</taxon>
    </lineage>
</organism>
<accession>A0A7I9VH62</accession>
<dbReference type="AlphaFoldDB" id="A0A7I9VH62"/>
<keyword evidence="1" id="KW-1133">Transmembrane helix</keyword>